<evidence type="ECO:0000256" key="1">
    <source>
        <dbReference type="ARBA" id="ARBA00022536"/>
    </source>
</evidence>
<keyword evidence="8" id="KW-1185">Reference proteome</keyword>
<dbReference type="RefSeq" id="XP_002118214.1">
    <property type="nucleotide sequence ID" value="XM_002118178.1"/>
</dbReference>
<dbReference type="PROSITE" id="PS01186">
    <property type="entry name" value="EGF_2"/>
    <property type="match status" value="1"/>
</dbReference>
<name>B3SDB4_TRIAD</name>
<dbReference type="InterPro" id="IPR049883">
    <property type="entry name" value="NOTCH1_EGF-like"/>
</dbReference>
<organism evidence="7 8">
    <name type="scientific">Trichoplax adhaerens</name>
    <name type="common">Trichoplax reptans</name>
    <dbReference type="NCBI Taxonomy" id="10228"/>
    <lineage>
        <taxon>Eukaryota</taxon>
        <taxon>Metazoa</taxon>
        <taxon>Placozoa</taxon>
        <taxon>Uniplacotomia</taxon>
        <taxon>Trichoplacea</taxon>
        <taxon>Trichoplacidae</taxon>
        <taxon>Trichoplax</taxon>
    </lineage>
</organism>
<evidence type="ECO:0000259" key="6">
    <source>
        <dbReference type="PROSITE" id="PS50026"/>
    </source>
</evidence>
<feature type="transmembrane region" description="Helical" evidence="5">
    <location>
        <begin position="138"/>
        <end position="162"/>
    </location>
</feature>
<accession>B3SDB4</accession>
<dbReference type="GeneID" id="6759427"/>
<feature type="disulfide bond" evidence="3">
    <location>
        <begin position="118"/>
        <end position="127"/>
    </location>
</feature>
<dbReference type="SUPFAM" id="SSF57196">
    <property type="entry name" value="EGF/Laminin"/>
    <property type="match status" value="1"/>
</dbReference>
<dbReference type="PROSITE" id="PS50026">
    <property type="entry name" value="EGF_3"/>
    <property type="match status" value="1"/>
</dbReference>
<dbReference type="InterPro" id="IPR001881">
    <property type="entry name" value="EGF-like_Ca-bd_dom"/>
</dbReference>
<dbReference type="AlphaFoldDB" id="B3SDB4"/>
<dbReference type="SMART" id="SM00179">
    <property type="entry name" value="EGF_CA"/>
    <property type="match status" value="1"/>
</dbReference>
<dbReference type="KEGG" id="tad:TRIADDRAFT_62272"/>
<evidence type="ECO:0000256" key="2">
    <source>
        <dbReference type="ARBA" id="ARBA00023157"/>
    </source>
</evidence>
<dbReference type="InParanoid" id="B3SDB4"/>
<keyword evidence="2 3" id="KW-1015">Disulfide bond</keyword>
<dbReference type="InterPro" id="IPR000742">
    <property type="entry name" value="EGF"/>
</dbReference>
<keyword evidence="5" id="KW-0472">Membrane</keyword>
<dbReference type="EMBL" id="DS985277">
    <property type="protein sequence ID" value="EDV19290.1"/>
    <property type="molecule type" value="Genomic_DNA"/>
</dbReference>
<dbReference type="Gene3D" id="2.10.25.10">
    <property type="entry name" value="Laminin"/>
    <property type="match status" value="2"/>
</dbReference>
<dbReference type="InterPro" id="IPR018097">
    <property type="entry name" value="EGF_Ca-bd_CS"/>
</dbReference>
<dbReference type="Pfam" id="PF07645">
    <property type="entry name" value="EGF_CA"/>
    <property type="match status" value="1"/>
</dbReference>
<dbReference type="PROSITE" id="PS00022">
    <property type="entry name" value="EGF_1"/>
    <property type="match status" value="1"/>
</dbReference>
<keyword evidence="5" id="KW-0812">Transmembrane</keyword>
<evidence type="ECO:0000313" key="7">
    <source>
        <dbReference type="EMBL" id="EDV19290.1"/>
    </source>
</evidence>
<dbReference type="GO" id="GO:0005509">
    <property type="term" value="F:calcium ion binding"/>
    <property type="evidence" value="ECO:0007669"/>
    <property type="project" value="InterPro"/>
</dbReference>
<keyword evidence="1 3" id="KW-0245">EGF-like domain</keyword>
<evidence type="ECO:0000256" key="3">
    <source>
        <dbReference type="PROSITE-ProRule" id="PRU00076"/>
    </source>
</evidence>
<dbReference type="PROSITE" id="PS01187">
    <property type="entry name" value="EGF_CA"/>
    <property type="match status" value="1"/>
</dbReference>
<keyword evidence="5" id="KW-1133">Transmembrane helix</keyword>
<dbReference type="PhylomeDB" id="B3SDB4"/>
<evidence type="ECO:0000256" key="4">
    <source>
        <dbReference type="SAM" id="MobiDB-lite"/>
    </source>
</evidence>
<comment type="caution">
    <text evidence="3">Lacks conserved residue(s) required for the propagation of feature annotation.</text>
</comment>
<protein>
    <recommendedName>
        <fullName evidence="6">EGF-like domain-containing protein</fullName>
    </recommendedName>
</protein>
<gene>
    <name evidence="7" type="ORF">TRIADDRAFT_62272</name>
</gene>
<dbReference type="HOGENOM" id="CLU_1181551_0_0_1"/>
<feature type="region of interest" description="Disordered" evidence="4">
    <location>
        <begin position="207"/>
        <end position="235"/>
    </location>
</feature>
<feature type="compositionally biased region" description="Basic and acidic residues" evidence="4">
    <location>
        <begin position="219"/>
        <end position="229"/>
    </location>
</feature>
<dbReference type="Proteomes" id="UP000009022">
    <property type="component" value="Unassembled WGS sequence"/>
</dbReference>
<dbReference type="CDD" id="cd00054">
    <property type="entry name" value="EGF_CA"/>
    <property type="match status" value="1"/>
</dbReference>
<reference evidence="7 8" key="1">
    <citation type="journal article" date="2008" name="Nature">
        <title>The Trichoplax genome and the nature of placozoans.</title>
        <authorList>
            <person name="Srivastava M."/>
            <person name="Begovic E."/>
            <person name="Chapman J."/>
            <person name="Putnam N.H."/>
            <person name="Hellsten U."/>
            <person name="Kawashima T."/>
            <person name="Kuo A."/>
            <person name="Mitros T."/>
            <person name="Salamov A."/>
            <person name="Carpenter M.L."/>
            <person name="Signorovitch A.Y."/>
            <person name="Moreno M.A."/>
            <person name="Kamm K."/>
            <person name="Grimwood J."/>
            <person name="Schmutz J."/>
            <person name="Shapiro H."/>
            <person name="Grigoriev I.V."/>
            <person name="Buss L.W."/>
            <person name="Schierwater B."/>
            <person name="Dellaporta S.L."/>
            <person name="Rokhsar D.S."/>
        </authorList>
    </citation>
    <scope>NUCLEOTIDE SEQUENCE [LARGE SCALE GENOMIC DNA]</scope>
    <source>
        <strain evidence="7 8">Grell-BS-1999</strain>
    </source>
</reference>
<feature type="domain" description="EGF-like" evidence="6">
    <location>
        <begin position="94"/>
        <end position="128"/>
    </location>
</feature>
<sequence length="235" mass="26787">MAANSRLDDKTITKQVTFSVAKVINQSLKLRVFPLTVTVDKILINPSNNRFNNNKFIIELYRKSADYDECISGKTNQCLKDELCVNLLGTYTCRFCQSGYCLNGGTCKIIQERAICVCITPYRGPTCNIEGLRISTSFGIGMISISGVLFLFLMILCVRAYIKILNRRELEKDSEENHHSVRSRVFSSTHTYNKRNKFNFQLTSVKQKSMESSELNLEPIKEIAGRNQDENQVNK</sequence>
<evidence type="ECO:0000313" key="8">
    <source>
        <dbReference type="Proteomes" id="UP000009022"/>
    </source>
</evidence>
<dbReference type="CTD" id="6759427"/>
<evidence type="ECO:0000256" key="5">
    <source>
        <dbReference type="SAM" id="Phobius"/>
    </source>
</evidence>
<proteinExistence type="predicted"/>